<organism evidence="1 2">
    <name type="scientific">Gongylonema pulchrum</name>
    <dbReference type="NCBI Taxonomy" id="637853"/>
    <lineage>
        <taxon>Eukaryota</taxon>
        <taxon>Metazoa</taxon>
        <taxon>Ecdysozoa</taxon>
        <taxon>Nematoda</taxon>
        <taxon>Chromadorea</taxon>
        <taxon>Rhabditida</taxon>
        <taxon>Spirurina</taxon>
        <taxon>Spiruromorpha</taxon>
        <taxon>Spiruroidea</taxon>
        <taxon>Gongylonematidae</taxon>
        <taxon>Gongylonema</taxon>
    </lineage>
</organism>
<reference evidence="1 2" key="1">
    <citation type="submission" date="2018-11" db="EMBL/GenBank/DDBJ databases">
        <authorList>
            <consortium name="Pathogen Informatics"/>
        </authorList>
    </citation>
    <scope>NUCLEOTIDE SEQUENCE [LARGE SCALE GENOMIC DNA]</scope>
</reference>
<evidence type="ECO:0000313" key="1">
    <source>
        <dbReference type="EMBL" id="VDN38823.1"/>
    </source>
</evidence>
<keyword evidence="2" id="KW-1185">Reference proteome</keyword>
<sequence>MDNGEFDEALHVAENAVAKGQFDEAELLKLNELRQKVAVAFFKQKHYENFCELAILSELDPREVLAMFDVLLPFPSGFQPRMMSACGTDDDFSTAFVEMRIFLENYLRKVRELRWAKEFARDIDAVLLRLMSEQKVFLNPEDMAMNFRCSFVDCCEWMRANDRRKFLISIAFCFGDCETALVLSRELSQSEKILLDWINFLLKVGQDGGVIDGLKECPIKLNHSKVVESLRCDQSTLIRYLEEIKSLQVTLIVSRKPVQQIRLCICIT</sequence>
<dbReference type="Proteomes" id="UP000271098">
    <property type="component" value="Unassembled WGS sequence"/>
</dbReference>
<name>A0A3P7NNY5_9BILA</name>
<accession>A0A3P7NNY5</accession>
<dbReference type="AlphaFoldDB" id="A0A3P7NNY5"/>
<gene>
    <name evidence="1" type="ORF">GPUH_LOCUS21730</name>
</gene>
<proteinExistence type="predicted"/>
<protein>
    <submittedName>
        <fullName evidence="1">Uncharacterized protein</fullName>
    </submittedName>
</protein>
<evidence type="ECO:0000313" key="2">
    <source>
        <dbReference type="Proteomes" id="UP000271098"/>
    </source>
</evidence>
<dbReference type="OrthoDB" id="10258882at2759"/>
<dbReference type="EMBL" id="UYRT01093327">
    <property type="protein sequence ID" value="VDN38823.1"/>
    <property type="molecule type" value="Genomic_DNA"/>
</dbReference>